<evidence type="ECO:0000313" key="2">
    <source>
        <dbReference type="Proteomes" id="UP001140234"/>
    </source>
</evidence>
<feature type="non-terminal residue" evidence="1">
    <location>
        <position position="241"/>
    </location>
</feature>
<name>A0ACC1JJZ9_9FUNG</name>
<sequence length="241" mass="26122">MAVRLGCVPEHFSAPLLYAAAQGELAGVELVMCKLGTGDMVQRVLAGELDAAICVTEGLVAGIAKHADRGLKLCGTYVESPLPWAVSVRADSPLSTLDDLAFGAMFGISREGSGSEVMARYASSRYEWKAPRFAVLGDVDSLVRGVQQGAVDAFLWERTTMERHYAAGAVRYLGTVRPPWPAFSLAALQPFAASDRLPQLAAALHAATRRFMELPEDRRIAFVRDTLGYSADDVRVWLDYV</sequence>
<evidence type="ECO:0000313" key="1">
    <source>
        <dbReference type="EMBL" id="KAJ2759710.1"/>
    </source>
</evidence>
<accession>A0ACC1JJZ9</accession>
<dbReference type="EMBL" id="JANBUJ010003705">
    <property type="protein sequence ID" value="KAJ2759710.1"/>
    <property type="molecule type" value="Genomic_DNA"/>
</dbReference>
<proteinExistence type="predicted"/>
<dbReference type="Proteomes" id="UP001140234">
    <property type="component" value="Unassembled WGS sequence"/>
</dbReference>
<protein>
    <submittedName>
        <fullName evidence="1">Uncharacterized protein</fullName>
    </submittedName>
</protein>
<reference evidence="1" key="1">
    <citation type="submission" date="2022-07" db="EMBL/GenBank/DDBJ databases">
        <title>Phylogenomic reconstructions and comparative analyses of Kickxellomycotina fungi.</title>
        <authorList>
            <person name="Reynolds N.K."/>
            <person name="Stajich J.E."/>
            <person name="Barry K."/>
            <person name="Grigoriev I.V."/>
            <person name="Crous P."/>
            <person name="Smith M.E."/>
        </authorList>
    </citation>
    <scope>NUCLEOTIDE SEQUENCE</scope>
    <source>
        <strain evidence="1">CBS 109366</strain>
    </source>
</reference>
<organism evidence="1 2">
    <name type="scientific">Coemansia nantahalensis</name>
    <dbReference type="NCBI Taxonomy" id="2789366"/>
    <lineage>
        <taxon>Eukaryota</taxon>
        <taxon>Fungi</taxon>
        <taxon>Fungi incertae sedis</taxon>
        <taxon>Zoopagomycota</taxon>
        <taxon>Kickxellomycotina</taxon>
        <taxon>Kickxellomycetes</taxon>
        <taxon>Kickxellales</taxon>
        <taxon>Kickxellaceae</taxon>
        <taxon>Coemansia</taxon>
    </lineage>
</organism>
<comment type="caution">
    <text evidence="1">The sequence shown here is derived from an EMBL/GenBank/DDBJ whole genome shotgun (WGS) entry which is preliminary data.</text>
</comment>
<gene>
    <name evidence="1" type="ORF">IWQ57_006484</name>
</gene>
<keyword evidence="2" id="KW-1185">Reference proteome</keyword>